<keyword evidence="4" id="KW-0408">Iron</keyword>
<dbReference type="CDD" id="cd01335">
    <property type="entry name" value="Radical_SAM"/>
    <property type="match status" value="1"/>
</dbReference>
<gene>
    <name evidence="8" type="ORF">DSM104440_03279</name>
</gene>
<keyword evidence="3" id="KW-0479">Metal-binding</keyword>
<evidence type="ECO:0000256" key="3">
    <source>
        <dbReference type="ARBA" id="ARBA00022723"/>
    </source>
</evidence>
<dbReference type="Gene3D" id="3.20.20.70">
    <property type="entry name" value="Aldolase class I"/>
    <property type="match status" value="1"/>
</dbReference>
<dbReference type="SFLD" id="SFLDG01067">
    <property type="entry name" value="SPASM/twitch_domain_containing"/>
    <property type="match status" value="1"/>
</dbReference>
<dbReference type="EMBL" id="CP053073">
    <property type="protein sequence ID" value="QJR16444.1"/>
    <property type="molecule type" value="Genomic_DNA"/>
</dbReference>
<dbReference type="InterPro" id="IPR007197">
    <property type="entry name" value="rSAM"/>
</dbReference>
<dbReference type="AlphaFoldDB" id="A0A6M4HD23"/>
<dbReference type="InParanoid" id="A0A6M4HD23"/>
<dbReference type="PANTHER" id="PTHR11228:SF7">
    <property type="entry name" value="PQQA PEPTIDE CYCLASE"/>
    <property type="match status" value="1"/>
</dbReference>
<feature type="domain" description="4Fe4S-binding SPASM" evidence="7">
    <location>
        <begin position="247"/>
        <end position="307"/>
    </location>
</feature>
<keyword evidence="9" id="KW-1185">Reference proteome</keyword>
<accession>A0A6M4HD23</accession>
<evidence type="ECO:0000313" key="9">
    <source>
        <dbReference type="Proteomes" id="UP000503096"/>
    </source>
</evidence>
<proteinExistence type="predicted"/>
<keyword evidence="5" id="KW-0411">Iron-sulfur</keyword>
<reference evidence="8 9" key="1">
    <citation type="submission" date="2020-04" db="EMBL/GenBank/DDBJ databases">
        <title>Usitatibacter rugosus gen. nov., sp. nov. and Usitatibacter palustris sp. nov., novel members of Usitatibacteraceae fam. nov. within the order Nitrosomonadales isolated from soil.</title>
        <authorList>
            <person name="Huber K.J."/>
            <person name="Neumann-Schaal M."/>
            <person name="Geppert A."/>
            <person name="Luckner M."/>
            <person name="Wanner G."/>
            <person name="Overmann J."/>
        </authorList>
    </citation>
    <scope>NUCLEOTIDE SEQUENCE [LARGE SCALE GENOMIC DNA]</scope>
    <source>
        <strain evidence="8 9">Swamp67</strain>
    </source>
</reference>
<name>A0A6M4HD23_9PROT</name>
<dbReference type="SFLD" id="SFLDS00029">
    <property type="entry name" value="Radical_SAM"/>
    <property type="match status" value="1"/>
</dbReference>
<evidence type="ECO:0000259" key="7">
    <source>
        <dbReference type="Pfam" id="PF13186"/>
    </source>
</evidence>
<dbReference type="KEGG" id="upl:DSM104440_03279"/>
<keyword evidence="2" id="KW-0949">S-adenosyl-L-methionine</keyword>
<dbReference type="GO" id="GO:0046872">
    <property type="term" value="F:metal ion binding"/>
    <property type="evidence" value="ECO:0007669"/>
    <property type="project" value="UniProtKB-KW"/>
</dbReference>
<dbReference type="Proteomes" id="UP000503096">
    <property type="component" value="Chromosome"/>
</dbReference>
<dbReference type="GO" id="GO:0003824">
    <property type="term" value="F:catalytic activity"/>
    <property type="evidence" value="ECO:0007669"/>
    <property type="project" value="InterPro"/>
</dbReference>
<protein>
    <recommendedName>
        <fullName evidence="10">Radical SAM additional 4Fe4S-binding SPASM domain-containing protein</fullName>
    </recommendedName>
</protein>
<dbReference type="InterPro" id="IPR058240">
    <property type="entry name" value="rSAM_sf"/>
</dbReference>
<evidence type="ECO:0000256" key="1">
    <source>
        <dbReference type="ARBA" id="ARBA00001966"/>
    </source>
</evidence>
<dbReference type="InterPro" id="IPR050377">
    <property type="entry name" value="Radical_SAM_PqqE_MftC-like"/>
</dbReference>
<dbReference type="Pfam" id="PF13186">
    <property type="entry name" value="SPASM"/>
    <property type="match status" value="1"/>
</dbReference>
<dbReference type="CDD" id="cd21109">
    <property type="entry name" value="SPASM"/>
    <property type="match status" value="1"/>
</dbReference>
<comment type="cofactor">
    <cofactor evidence="1">
        <name>[4Fe-4S] cluster</name>
        <dbReference type="ChEBI" id="CHEBI:49883"/>
    </cofactor>
</comment>
<dbReference type="PANTHER" id="PTHR11228">
    <property type="entry name" value="RADICAL SAM DOMAIN PROTEIN"/>
    <property type="match status" value="1"/>
</dbReference>
<dbReference type="InterPro" id="IPR023885">
    <property type="entry name" value="4Fe4S-binding_SPASM_dom"/>
</dbReference>
<dbReference type="Pfam" id="PF04055">
    <property type="entry name" value="Radical_SAM"/>
    <property type="match status" value="1"/>
</dbReference>
<organism evidence="8 9">
    <name type="scientific">Usitatibacter palustris</name>
    <dbReference type="NCBI Taxonomy" id="2732487"/>
    <lineage>
        <taxon>Bacteria</taxon>
        <taxon>Pseudomonadati</taxon>
        <taxon>Pseudomonadota</taxon>
        <taxon>Betaproteobacteria</taxon>
        <taxon>Nitrosomonadales</taxon>
        <taxon>Usitatibacteraceae</taxon>
        <taxon>Usitatibacter</taxon>
    </lineage>
</organism>
<evidence type="ECO:0008006" key="10">
    <source>
        <dbReference type="Google" id="ProtNLM"/>
    </source>
</evidence>
<evidence type="ECO:0000256" key="5">
    <source>
        <dbReference type="ARBA" id="ARBA00023014"/>
    </source>
</evidence>
<evidence type="ECO:0000256" key="2">
    <source>
        <dbReference type="ARBA" id="ARBA00022691"/>
    </source>
</evidence>
<evidence type="ECO:0000259" key="6">
    <source>
        <dbReference type="Pfam" id="PF04055"/>
    </source>
</evidence>
<dbReference type="GO" id="GO:0051536">
    <property type="term" value="F:iron-sulfur cluster binding"/>
    <property type="evidence" value="ECO:0007669"/>
    <property type="project" value="UniProtKB-KW"/>
</dbReference>
<feature type="domain" description="Radical SAM core" evidence="6">
    <location>
        <begin position="30"/>
        <end position="165"/>
    </location>
</feature>
<evidence type="ECO:0000313" key="8">
    <source>
        <dbReference type="EMBL" id="QJR16444.1"/>
    </source>
</evidence>
<evidence type="ECO:0000256" key="4">
    <source>
        <dbReference type="ARBA" id="ARBA00023004"/>
    </source>
</evidence>
<dbReference type="InterPro" id="IPR013785">
    <property type="entry name" value="Aldolase_TIM"/>
</dbReference>
<dbReference type="SUPFAM" id="SSF102114">
    <property type="entry name" value="Radical SAM enzymes"/>
    <property type="match status" value="1"/>
</dbReference>
<dbReference type="RefSeq" id="WP_171164542.1">
    <property type="nucleotide sequence ID" value="NZ_CP053073.1"/>
</dbReference>
<sequence length="335" mass="38255">MSKVIEFRKNASPSPVTRQPRHIFTAHIDIVHGCQLQCVGCPNSVLLPKVKRISVEDFATILGNIDVERIHTLRLYNFGEPLLHKNLAEIVAQIPKQKWKPSVVEISTNAQKVDWQDFEAMLKLEVVNKLVVSCDGDGSPAEYERLRPPSKWEKFIEFLERARELRDRYSPATQLWTRSVIRTQQDAQRWEDILRPRGWTPEFRRWMALPEAKENLTGREMVAPKGSCVFLAQPEEFNAHPWFGEINLLYVDADGTVVPCCMHPQAGVLGNLRTHKFSEILFGAGRRQMKEAMDKDRASMSVCGECDVGPVGNEGASYWSQLTYWSPNKSPLPEQ</sequence>